<dbReference type="Gene3D" id="3.90.1580.10">
    <property type="entry name" value="paralog of FGE (formylglycine-generating enzyme)"/>
    <property type="match status" value="1"/>
</dbReference>
<dbReference type="SUPFAM" id="SSF56436">
    <property type="entry name" value="C-type lectin-like"/>
    <property type="match status" value="1"/>
</dbReference>
<dbReference type="EMBL" id="CP020370">
    <property type="protein sequence ID" value="AUB81898.1"/>
    <property type="molecule type" value="Genomic_DNA"/>
</dbReference>
<dbReference type="KEGG" id="tsy:THSYN_13650"/>
<dbReference type="Pfam" id="PF03781">
    <property type="entry name" value="FGE-sulfatase"/>
    <property type="match status" value="1"/>
</dbReference>
<dbReference type="PANTHER" id="PTHR23150">
    <property type="entry name" value="SULFATASE MODIFYING FACTOR 1, 2"/>
    <property type="match status" value="1"/>
</dbReference>
<dbReference type="OrthoDB" id="9768004at2"/>
<proteinExistence type="predicted"/>
<dbReference type="PANTHER" id="PTHR23150:SF19">
    <property type="entry name" value="FORMYLGLYCINE-GENERATING ENZYME"/>
    <property type="match status" value="1"/>
</dbReference>
<protein>
    <recommendedName>
        <fullName evidence="1">Sulfatase-modifying factor enzyme-like domain-containing protein</fullName>
    </recommendedName>
</protein>
<dbReference type="GO" id="GO:0120147">
    <property type="term" value="F:formylglycine-generating oxidase activity"/>
    <property type="evidence" value="ECO:0007669"/>
    <property type="project" value="TreeGrafter"/>
</dbReference>
<dbReference type="InterPro" id="IPR042095">
    <property type="entry name" value="SUMF_sf"/>
</dbReference>
<dbReference type="InterPro" id="IPR005532">
    <property type="entry name" value="SUMF_dom"/>
</dbReference>
<name>A0A2K8U8G4_9GAMM</name>
<dbReference type="InterPro" id="IPR051043">
    <property type="entry name" value="Sulfatase_Mod_Factor_Kinase"/>
</dbReference>
<accession>A0A2K8U8G4</accession>
<dbReference type="AlphaFoldDB" id="A0A2K8U8G4"/>
<reference evidence="2 3" key="1">
    <citation type="submission" date="2017-03" db="EMBL/GenBank/DDBJ databases">
        <title>Complete genome sequence of Candidatus 'Thiodictyon syntrophicum' sp. nov. strain Cad16T, a photolithoautotroph purple sulfur bacterium isolated from an alpine meromictic lake.</title>
        <authorList>
            <person name="Luedin S.M."/>
            <person name="Pothier J.F."/>
            <person name="Danza F."/>
            <person name="Storelli N."/>
            <person name="Wittwer M."/>
            <person name="Tonolla M."/>
        </authorList>
    </citation>
    <scope>NUCLEOTIDE SEQUENCE [LARGE SCALE GENOMIC DNA]</scope>
    <source>
        <strain evidence="2 3">Cad16T</strain>
    </source>
</reference>
<evidence type="ECO:0000313" key="2">
    <source>
        <dbReference type="EMBL" id="AUB81898.1"/>
    </source>
</evidence>
<dbReference type="InterPro" id="IPR016187">
    <property type="entry name" value="CTDL_fold"/>
</dbReference>
<sequence length="168" mass="18581">MEAMAYCRWLTARYLAAGMIDARSVIRLPTEAEWERAARGTRAHLYPSGEDYRKGYANIDETPADPDGLCLRETTAVGLYPRDASPDGLLDCAGNVSEWCLNKFADPDDTDTTGDAGRSLRGGSWYYSPAVARAVGRNWNIPVNRNYSVGFRLMCTCPIPLTTDPLIH</sequence>
<organism evidence="2 3">
    <name type="scientific">Candidatus Thiodictyon syntrophicum</name>
    <dbReference type="NCBI Taxonomy" id="1166950"/>
    <lineage>
        <taxon>Bacteria</taxon>
        <taxon>Pseudomonadati</taxon>
        <taxon>Pseudomonadota</taxon>
        <taxon>Gammaproteobacteria</taxon>
        <taxon>Chromatiales</taxon>
        <taxon>Chromatiaceae</taxon>
        <taxon>Thiodictyon</taxon>
    </lineage>
</organism>
<evidence type="ECO:0000259" key="1">
    <source>
        <dbReference type="Pfam" id="PF03781"/>
    </source>
</evidence>
<dbReference type="Proteomes" id="UP000232638">
    <property type="component" value="Chromosome"/>
</dbReference>
<gene>
    <name evidence="2" type="ORF">THSYN_13650</name>
</gene>
<feature type="domain" description="Sulfatase-modifying factor enzyme-like" evidence="1">
    <location>
        <begin position="2"/>
        <end position="153"/>
    </location>
</feature>
<evidence type="ECO:0000313" key="3">
    <source>
        <dbReference type="Proteomes" id="UP000232638"/>
    </source>
</evidence>
<keyword evidence="3" id="KW-1185">Reference proteome</keyword>